<accession>A0A949NH27</accession>
<dbReference type="Gene3D" id="1.50.10.10">
    <property type="match status" value="1"/>
</dbReference>
<feature type="domain" description="Alpha-L-rhamnosidase six-hairpin glycosidase" evidence="2">
    <location>
        <begin position="370"/>
        <end position="703"/>
    </location>
</feature>
<keyword evidence="5" id="KW-1185">Reference proteome</keyword>
<dbReference type="SUPFAM" id="SSF48208">
    <property type="entry name" value="Six-hairpin glycosidases"/>
    <property type="match status" value="1"/>
</dbReference>
<dbReference type="InterPro" id="IPR035396">
    <property type="entry name" value="Bac_rhamnosid6H"/>
</dbReference>
<dbReference type="InterPro" id="IPR013737">
    <property type="entry name" value="Bac_rhamnosid_N"/>
</dbReference>
<feature type="domain" description="Bacterial alpha-L-rhamnosidase N-terminal" evidence="1">
    <location>
        <begin position="82"/>
        <end position="237"/>
    </location>
</feature>
<dbReference type="GO" id="GO:0005975">
    <property type="term" value="P:carbohydrate metabolic process"/>
    <property type="evidence" value="ECO:0007669"/>
    <property type="project" value="InterPro"/>
</dbReference>
<dbReference type="InterPro" id="IPR012341">
    <property type="entry name" value="6hp_glycosidase-like_sf"/>
</dbReference>
<evidence type="ECO:0000259" key="1">
    <source>
        <dbReference type="Pfam" id="PF08531"/>
    </source>
</evidence>
<sequence length="773" mass="88783">MEQTKIPYDGKKMTVFRNGMIYSKEAEGFRLPREQRKWKAQWIWAPSGAYPEYQNCDYTMFQRKDGPFAVFVFQKKMWCGEKPDRADLYITADSSYKVFINGRPVGRGSAQPGGDYANCESVPYKFYENYKVQDFLRAGENVITVRVCLGAVVQSEISCGHGGLLAEITDGRENVLTATDDTWKCVRDRAYTARSSWDGTYTLEEEDWGYRDETWDWAEVVKKQELFPPVYATPIPNLIYLEQRPEKVLNPFDPGAERVFYNTDADRIRITKGAPVTFWLDFGRICAAYFFLNIKGGKGTKAVLHMQEFPGKVERDGTTVTLTLGDEQAGLETLRMQSIRYVQITLSNVWQDCVIHAAGINISAYPSELKGSFQCSDPLLEKIYLAGCRTNQICRQTYHMDSPIHQEPLGCMGDYMIESLMNYVTFGDPYLTRFDILKIAAYLKERDYRMFHPSYCLLYIGMILDYAMYSGDLELLSKTEETIDGILRLFTSYLGGNGLIEKAPNYMFMDWVEDGGFNRHHPPKCMGQGYLTAMFAGALERAVSILHLLGGREEKINGYERLRRQVAESIHRELWDEEKQLYVDGLYDPEARESTRWMPADVDRRFYSQHMNTLAVLYHVIPKEREQELMARVMEDPTLSQAQPYFMHFVFEALQQTGLFETYGLKQIRRWESLLDENPDALKEVWYGFDCDYSHAWGGTPTYQLPTRILGVVPAEPGFGKIRFQPCLPPELTYARGSIPTPKGEISVELTRFESEVKVRLDLPEGVGIAEGK</sequence>
<protein>
    <submittedName>
        <fullName evidence="4">Alpha-L-rhamnosidase N-terminal domain-containing protein</fullName>
    </submittedName>
</protein>
<dbReference type="RefSeq" id="WP_238722033.1">
    <property type="nucleotide sequence ID" value="NZ_JAHQCW010000021.1"/>
</dbReference>
<gene>
    <name evidence="4" type="ORF">KTH89_13315</name>
</gene>
<evidence type="ECO:0000313" key="5">
    <source>
        <dbReference type="Proteomes" id="UP000712157"/>
    </source>
</evidence>
<evidence type="ECO:0000313" key="4">
    <source>
        <dbReference type="EMBL" id="MBU9737523.1"/>
    </source>
</evidence>
<dbReference type="PANTHER" id="PTHR34987">
    <property type="entry name" value="C, PUTATIVE (AFU_ORTHOLOGUE AFUA_3G02880)-RELATED"/>
    <property type="match status" value="1"/>
</dbReference>
<dbReference type="InterPro" id="IPR035398">
    <property type="entry name" value="Bac_rhamnosid_C"/>
</dbReference>
<dbReference type="Pfam" id="PF17389">
    <property type="entry name" value="Bac_rhamnosid6H"/>
    <property type="match status" value="1"/>
</dbReference>
<evidence type="ECO:0000259" key="2">
    <source>
        <dbReference type="Pfam" id="PF17389"/>
    </source>
</evidence>
<dbReference type="EMBL" id="JAHQCW010000021">
    <property type="protein sequence ID" value="MBU9737523.1"/>
    <property type="molecule type" value="Genomic_DNA"/>
</dbReference>
<dbReference type="Gene3D" id="2.60.420.10">
    <property type="entry name" value="Maltose phosphorylase, domain 3"/>
    <property type="match status" value="1"/>
</dbReference>
<dbReference type="Pfam" id="PF08531">
    <property type="entry name" value="Bac_rhamnosid_N"/>
    <property type="match status" value="1"/>
</dbReference>
<reference evidence="4" key="1">
    <citation type="submission" date="2021-06" db="EMBL/GenBank/DDBJ databases">
        <title>Description of novel taxa of the family Lachnospiraceae.</title>
        <authorList>
            <person name="Chaplin A.V."/>
            <person name="Sokolova S.R."/>
            <person name="Pikina A.P."/>
            <person name="Korzhanova M."/>
            <person name="Belova V."/>
            <person name="Korostin D."/>
            <person name="Efimov B.A."/>
        </authorList>
    </citation>
    <scope>NUCLEOTIDE SEQUENCE</scope>
    <source>
        <strain evidence="4">ASD5720</strain>
    </source>
</reference>
<dbReference type="PANTHER" id="PTHR34987:SF2">
    <property type="entry name" value="B, PUTATIVE (AFU_ORTHOLOGUE AFUA_7G05040)-RELATED"/>
    <property type="match status" value="1"/>
</dbReference>
<dbReference type="AlphaFoldDB" id="A0A949NH27"/>
<dbReference type="SUPFAM" id="SSF49785">
    <property type="entry name" value="Galactose-binding domain-like"/>
    <property type="match status" value="1"/>
</dbReference>
<dbReference type="InterPro" id="IPR008979">
    <property type="entry name" value="Galactose-bd-like_sf"/>
</dbReference>
<proteinExistence type="predicted"/>
<name>A0A949NH27_9FIRM</name>
<feature type="domain" description="Alpha-L-rhamnosidase C-terminal" evidence="3">
    <location>
        <begin position="711"/>
        <end position="767"/>
    </location>
</feature>
<dbReference type="Gene3D" id="2.60.120.260">
    <property type="entry name" value="Galactose-binding domain-like"/>
    <property type="match status" value="1"/>
</dbReference>
<dbReference type="InterPro" id="IPR008928">
    <property type="entry name" value="6-hairpin_glycosidase_sf"/>
</dbReference>
<dbReference type="Pfam" id="PF17390">
    <property type="entry name" value="Bac_rhamnosid_C"/>
    <property type="match status" value="1"/>
</dbReference>
<organism evidence="4 5">
    <name type="scientific">Diplocloster agilis</name>
    <dbReference type="NCBI Taxonomy" id="2850323"/>
    <lineage>
        <taxon>Bacteria</taxon>
        <taxon>Bacillati</taxon>
        <taxon>Bacillota</taxon>
        <taxon>Clostridia</taxon>
        <taxon>Lachnospirales</taxon>
        <taxon>Lachnospiraceae</taxon>
        <taxon>Diplocloster</taxon>
    </lineage>
</organism>
<comment type="caution">
    <text evidence="4">The sequence shown here is derived from an EMBL/GenBank/DDBJ whole genome shotgun (WGS) entry which is preliminary data.</text>
</comment>
<dbReference type="Proteomes" id="UP000712157">
    <property type="component" value="Unassembled WGS sequence"/>
</dbReference>
<evidence type="ECO:0000259" key="3">
    <source>
        <dbReference type="Pfam" id="PF17390"/>
    </source>
</evidence>